<proteinExistence type="predicted"/>
<keyword evidence="1" id="KW-0812">Transmembrane</keyword>
<dbReference type="EMBL" id="JACHHJ010000004">
    <property type="protein sequence ID" value="MBB6451005.1"/>
    <property type="molecule type" value="Genomic_DNA"/>
</dbReference>
<feature type="transmembrane region" description="Helical" evidence="1">
    <location>
        <begin position="33"/>
        <end position="53"/>
    </location>
</feature>
<sequence length="54" mass="6066">MSNKDLKAESRGDNILFEIEWLTLLIQKLPSPLVRSFVIFVGVTFSGLGLFLIV</sequence>
<keyword evidence="3" id="KW-1185">Reference proteome</keyword>
<organism evidence="2 3">
    <name type="scientific">Geomicrobium halophilum</name>
    <dbReference type="NCBI Taxonomy" id="549000"/>
    <lineage>
        <taxon>Bacteria</taxon>
        <taxon>Bacillati</taxon>
        <taxon>Bacillota</taxon>
        <taxon>Bacilli</taxon>
        <taxon>Bacillales</taxon>
        <taxon>Geomicrobium</taxon>
    </lineage>
</organism>
<protein>
    <submittedName>
        <fullName evidence="2">Uncharacterized protein</fullName>
    </submittedName>
</protein>
<dbReference type="AlphaFoldDB" id="A0A841Q0T8"/>
<keyword evidence="1" id="KW-0472">Membrane</keyword>
<comment type="caution">
    <text evidence="2">The sequence shown here is derived from an EMBL/GenBank/DDBJ whole genome shotgun (WGS) entry which is preliminary data.</text>
</comment>
<accession>A0A841Q0T8</accession>
<dbReference type="Proteomes" id="UP000568839">
    <property type="component" value="Unassembled WGS sequence"/>
</dbReference>
<keyword evidence="1" id="KW-1133">Transmembrane helix</keyword>
<gene>
    <name evidence="2" type="ORF">HNR44_002995</name>
</gene>
<reference evidence="2 3" key="1">
    <citation type="submission" date="2020-08" db="EMBL/GenBank/DDBJ databases">
        <title>Genomic Encyclopedia of Type Strains, Phase IV (KMG-IV): sequencing the most valuable type-strain genomes for metagenomic binning, comparative biology and taxonomic classification.</title>
        <authorList>
            <person name="Goeker M."/>
        </authorList>
    </citation>
    <scope>NUCLEOTIDE SEQUENCE [LARGE SCALE GENOMIC DNA]</scope>
    <source>
        <strain evidence="2 3">DSM 21769</strain>
    </source>
</reference>
<dbReference type="RefSeq" id="WP_184405050.1">
    <property type="nucleotide sequence ID" value="NZ_JACHHJ010000004.1"/>
</dbReference>
<evidence type="ECO:0000313" key="2">
    <source>
        <dbReference type="EMBL" id="MBB6451005.1"/>
    </source>
</evidence>
<evidence type="ECO:0000313" key="3">
    <source>
        <dbReference type="Proteomes" id="UP000568839"/>
    </source>
</evidence>
<name>A0A841Q0T8_9BACL</name>
<evidence type="ECO:0000256" key="1">
    <source>
        <dbReference type="SAM" id="Phobius"/>
    </source>
</evidence>